<dbReference type="Proteomes" id="UP000031563">
    <property type="component" value="Unassembled WGS sequence"/>
</dbReference>
<dbReference type="STRING" id="1221996.QY95_01217"/>
<organism evidence="2 3">
    <name type="scientific">Bacillus thermotolerans</name>
    <name type="common">Quasibacillus thermotolerans</name>
    <dbReference type="NCBI Taxonomy" id="1221996"/>
    <lineage>
        <taxon>Bacteria</taxon>
        <taxon>Bacillati</taxon>
        <taxon>Bacillota</taxon>
        <taxon>Bacilli</taxon>
        <taxon>Bacillales</taxon>
        <taxon>Bacillaceae</taxon>
        <taxon>Bacillus</taxon>
    </lineage>
</organism>
<dbReference type="AlphaFoldDB" id="A0A0F5I5B2"/>
<protein>
    <recommendedName>
        <fullName evidence="4">General stress protein</fullName>
    </recommendedName>
</protein>
<reference evidence="2" key="1">
    <citation type="submission" date="2015-02" db="EMBL/GenBank/DDBJ databases">
        <title>Genome Assembly of Bacillaceae bacterium MTCC 8252.</title>
        <authorList>
            <person name="Verma A."/>
            <person name="Khatri I."/>
            <person name="Mual P."/>
            <person name="Subramanian S."/>
            <person name="Krishnamurthi S."/>
        </authorList>
    </citation>
    <scope>NUCLEOTIDE SEQUENCE [LARGE SCALE GENOMIC DNA]</scope>
    <source>
        <strain evidence="2">MTCC 8252</strain>
    </source>
</reference>
<evidence type="ECO:0000313" key="3">
    <source>
        <dbReference type="Proteomes" id="UP000031563"/>
    </source>
</evidence>
<gene>
    <name evidence="2" type="ORF">QY95_01217</name>
</gene>
<comment type="caution">
    <text evidence="2">The sequence shown here is derived from an EMBL/GenBank/DDBJ whole genome shotgun (WGS) entry which is preliminary data.</text>
</comment>
<keyword evidence="1" id="KW-0472">Membrane</keyword>
<proteinExistence type="predicted"/>
<keyword evidence="3" id="KW-1185">Reference proteome</keyword>
<feature type="transmembrane region" description="Helical" evidence="1">
    <location>
        <begin position="86"/>
        <end position="106"/>
    </location>
</feature>
<accession>A0A0F5HUA3</accession>
<feature type="transmembrane region" description="Helical" evidence="1">
    <location>
        <begin position="46"/>
        <end position="66"/>
    </location>
</feature>
<keyword evidence="1" id="KW-1133">Transmembrane helix</keyword>
<sequence>MKKKATKKLLHLWTGELTAAILFIFLWVLYARMFEWTEPYLLTLSPLYAFVLLEFILLQGTLYWFLQWRKIREGKEASLSFRQLRLFSFFKKLNWLLLLIGPLLLVSSSNNLGWFLFLYIFALVEQVNYYHIRLSYQSTDEIKEFIQQRGFRRSRLAKELSK</sequence>
<evidence type="ECO:0000256" key="1">
    <source>
        <dbReference type="SAM" id="Phobius"/>
    </source>
</evidence>
<dbReference type="EMBL" id="JWIR02000027">
    <property type="protein sequence ID" value="KKB40643.1"/>
    <property type="molecule type" value="Genomic_DNA"/>
</dbReference>
<evidence type="ECO:0008006" key="4">
    <source>
        <dbReference type="Google" id="ProtNLM"/>
    </source>
</evidence>
<accession>A0A0F5I5B2</accession>
<feature type="transmembrane region" description="Helical" evidence="1">
    <location>
        <begin position="12"/>
        <end position="34"/>
    </location>
</feature>
<name>A0A0F5I5B2_BACTR</name>
<dbReference type="OrthoDB" id="4826010at2"/>
<evidence type="ECO:0000313" key="2">
    <source>
        <dbReference type="EMBL" id="KKB40643.1"/>
    </source>
</evidence>
<dbReference type="RefSeq" id="WP_039237639.1">
    <property type="nucleotide sequence ID" value="NZ_JWIQ02000013.1"/>
</dbReference>
<keyword evidence="1" id="KW-0812">Transmembrane</keyword>